<dbReference type="PANTHER" id="PTHR20854:SF4">
    <property type="entry name" value="INOSITOL-1-MONOPHOSPHATASE-RELATED"/>
    <property type="match status" value="1"/>
</dbReference>
<evidence type="ECO:0000256" key="1">
    <source>
        <dbReference type="ARBA" id="ARBA00001033"/>
    </source>
</evidence>
<dbReference type="Gene3D" id="3.40.190.80">
    <property type="match status" value="1"/>
</dbReference>
<dbReference type="GO" id="GO:0008934">
    <property type="term" value="F:inositol monophosphate 1-phosphatase activity"/>
    <property type="evidence" value="ECO:0007669"/>
    <property type="project" value="InterPro"/>
</dbReference>
<feature type="binding site" evidence="9">
    <location>
        <position position="89"/>
    </location>
    <ligand>
        <name>Mg(2+)</name>
        <dbReference type="ChEBI" id="CHEBI:18420"/>
        <label>1</label>
        <note>catalytic</note>
    </ligand>
</feature>
<dbReference type="FunFam" id="3.40.190.80:FF:000020">
    <property type="entry name" value="Fructose-1,6-bisphosphatase/inositol-1-monophosphatase"/>
    <property type="match status" value="1"/>
</dbReference>
<dbReference type="PROSITE" id="PS00630">
    <property type="entry name" value="IMP_2"/>
    <property type="match status" value="1"/>
</dbReference>
<dbReference type="PROSITE" id="PS00629">
    <property type="entry name" value="IMP_1"/>
    <property type="match status" value="1"/>
</dbReference>
<evidence type="ECO:0000256" key="5">
    <source>
        <dbReference type="ARBA" id="ARBA00019784"/>
    </source>
</evidence>
<evidence type="ECO:0000256" key="6">
    <source>
        <dbReference type="ARBA" id="ARBA00022723"/>
    </source>
</evidence>
<dbReference type="GO" id="GO:0006020">
    <property type="term" value="P:inositol metabolic process"/>
    <property type="evidence" value="ECO:0007669"/>
    <property type="project" value="TreeGrafter"/>
</dbReference>
<proteinExistence type="inferred from homology"/>
<dbReference type="GO" id="GO:0007165">
    <property type="term" value="P:signal transduction"/>
    <property type="evidence" value="ECO:0007669"/>
    <property type="project" value="TreeGrafter"/>
</dbReference>
<dbReference type="InterPro" id="IPR020583">
    <property type="entry name" value="Inositol_monoP_metal-BS"/>
</dbReference>
<dbReference type="Pfam" id="PF00459">
    <property type="entry name" value="Inositol_P"/>
    <property type="match status" value="1"/>
</dbReference>
<keyword evidence="6 9" id="KW-0479">Metal-binding</keyword>
<feature type="binding site" evidence="9">
    <location>
        <position position="69"/>
    </location>
    <ligand>
        <name>Mg(2+)</name>
        <dbReference type="ChEBI" id="CHEBI:18420"/>
        <label>1</label>
        <note>catalytic</note>
    </ligand>
</feature>
<reference evidence="11" key="1">
    <citation type="journal article" date="2014" name="Int. J. Syst. Evol. Microbiol.">
        <title>Complete genome sequence of Corynebacterium casei LMG S-19264T (=DSM 44701T), isolated from a smear-ripened cheese.</title>
        <authorList>
            <consortium name="US DOE Joint Genome Institute (JGI-PGF)"/>
            <person name="Walter F."/>
            <person name="Albersmeier A."/>
            <person name="Kalinowski J."/>
            <person name="Ruckert C."/>
        </authorList>
    </citation>
    <scope>NUCLEOTIDE SEQUENCE</scope>
    <source>
        <strain evidence="11">CCM 7684</strain>
    </source>
</reference>
<dbReference type="FunFam" id="3.30.540.10:FF:000003">
    <property type="entry name" value="Inositol-1-monophosphatase"/>
    <property type="match status" value="1"/>
</dbReference>
<dbReference type="PRINTS" id="PR01959">
    <property type="entry name" value="SBIMPHPHTASE"/>
</dbReference>
<keyword evidence="7 10" id="KW-0378">Hydrolase</keyword>
<comment type="similarity">
    <text evidence="3 10">Belongs to the inositol monophosphatase superfamily.</text>
</comment>
<evidence type="ECO:0000256" key="2">
    <source>
        <dbReference type="ARBA" id="ARBA00001946"/>
    </source>
</evidence>
<dbReference type="Gene3D" id="3.30.540.10">
    <property type="entry name" value="Fructose-1,6-Bisphosphatase, subunit A, domain 1"/>
    <property type="match status" value="1"/>
</dbReference>
<accession>A0A8J2YD45</accession>
<dbReference type="PRINTS" id="PR00377">
    <property type="entry name" value="IMPHPHTASES"/>
</dbReference>
<dbReference type="EC" id="3.1.3.25" evidence="4 10"/>
<dbReference type="InterPro" id="IPR000760">
    <property type="entry name" value="Inositol_monophosphatase-like"/>
</dbReference>
<evidence type="ECO:0000256" key="10">
    <source>
        <dbReference type="RuleBase" id="RU364068"/>
    </source>
</evidence>
<evidence type="ECO:0000256" key="8">
    <source>
        <dbReference type="ARBA" id="ARBA00022842"/>
    </source>
</evidence>
<evidence type="ECO:0000313" key="11">
    <source>
        <dbReference type="EMBL" id="GGE38934.1"/>
    </source>
</evidence>
<evidence type="ECO:0000256" key="7">
    <source>
        <dbReference type="ARBA" id="ARBA00022801"/>
    </source>
</evidence>
<keyword evidence="12" id="KW-1185">Reference proteome</keyword>
<feature type="binding site" evidence="9">
    <location>
        <position position="214"/>
    </location>
    <ligand>
        <name>Mg(2+)</name>
        <dbReference type="ChEBI" id="CHEBI:18420"/>
        <label>1</label>
        <note>catalytic</note>
    </ligand>
</feature>
<evidence type="ECO:0000256" key="4">
    <source>
        <dbReference type="ARBA" id="ARBA00013106"/>
    </source>
</evidence>
<comment type="catalytic activity">
    <reaction evidence="1 10">
        <text>a myo-inositol phosphate + H2O = myo-inositol + phosphate</text>
        <dbReference type="Rhea" id="RHEA:24056"/>
        <dbReference type="ChEBI" id="CHEBI:15377"/>
        <dbReference type="ChEBI" id="CHEBI:17268"/>
        <dbReference type="ChEBI" id="CHEBI:43474"/>
        <dbReference type="ChEBI" id="CHEBI:84139"/>
        <dbReference type="EC" id="3.1.3.25"/>
    </reaction>
</comment>
<comment type="caution">
    <text evidence="11">The sequence shown here is derived from an EMBL/GenBank/DDBJ whole genome shotgun (WGS) entry which is preliminary data.</text>
</comment>
<keyword evidence="8 9" id="KW-0460">Magnesium</keyword>
<protein>
    <recommendedName>
        <fullName evidence="5 10">Inositol-1-monophosphatase</fullName>
        <ecNumber evidence="4 10">3.1.3.25</ecNumber>
    </recommendedName>
</protein>
<dbReference type="AlphaFoldDB" id="A0A8J2YD45"/>
<organism evidence="11 12">
    <name type="scientific">Agaricicola taiwanensis</name>
    <dbReference type="NCBI Taxonomy" id="591372"/>
    <lineage>
        <taxon>Bacteria</taxon>
        <taxon>Pseudomonadati</taxon>
        <taxon>Pseudomonadota</taxon>
        <taxon>Alphaproteobacteria</taxon>
        <taxon>Rhodobacterales</taxon>
        <taxon>Paracoccaceae</taxon>
        <taxon>Agaricicola</taxon>
    </lineage>
</organism>
<dbReference type="InterPro" id="IPR022337">
    <property type="entry name" value="Inositol_monophosphatase_SuhB"/>
</dbReference>
<dbReference type="EMBL" id="BMCP01000002">
    <property type="protein sequence ID" value="GGE38934.1"/>
    <property type="molecule type" value="Genomic_DNA"/>
</dbReference>
<dbReference type="PANTHER" id="PTHR20854">
    <property type="entry name" value="INOSITOL MONOPHOSPHATASE"/>
    <property type="match status" value="1"/>
</dbReference>
<dbReference type="SUPFAM" id="SSF56655">
    <property type="entry name" value="Carbohydrate phosphatase"/>
    <property type="match status" value="1"/>
</dbReference>
<dbReference type="InterPro" id="IPR033942">
    <property type="entry name" value="IMPase"/>
</dbReference>
<evidence type="ECO:0000313" key="12">
    <source>
        <dbReference type="Proteomes" id="UP000602745"/>
    </source>
</evidence>
<dbReference type="Proteomes" id="UP000602745">
    <property type="component" value="Unassembled WGS sequence"/>
</dbReference>
<dbReference type="RefSeq" id="WP_188409179.1">
    <property type="nucleotide sequence ID" value="NZ_BMCP01000002.1"/>
</dbReference>
<feature type="binding site" evidence="9">
    <location>
        <position position="86"/>
    </location>
    <ligand>
        <name>Mg(2+)</name>
        <dbReference type="ChEBI" id="CHEBI:18420"/>
        <label>1</label>
        <note>catalytic</note>
    </ligand>
</feature>
<evidence type="ECO:0000256" key="3">
    <source>
        <dbReference type="ARBA" id="ARBA00009759"/>
    </source>
</evidence>
<name>A0A8J2YD45_9RHOB</name>
<dbReference type="GO" id="GO:0046872">
    <property type="term" value="F:metal ion binding"/>
    <property type="evidence" value="ECO:0007669"/>
    <property type="project" value="UniProtKB-KW"/>
</dbReference>
<evidence type="ECO:0000256" key="9">
    <source>
        <dbReference type="PIRSR" id="PIRSR600760-2"/>
    </source>
</evidence>
<reference evidence="11" key="2">
    <citation type="submission" date="2020-09" db="EMBL/GenBank/DDBJ databases">
        <authorList>
            <person name="Sun Q."/>
            <person name="Sedlacek I."/>
        </authorList>
    </citation>
    <scope>NUCLEOTIDE SEQUENCE</scope>
    <source>
        <strain evidence="11">CCM 7684</strain>
    </source>
</reference>
<dbReference type="GO" id="GO:0046854">
    <property type="term" value="P:phosphatidylinositol phosphate biosynthetic process"/>
    <property type="evidence" value="ECO:0007669"/>
    <property type="project" value="InterPro"/>
</dbReference>
<dbReference type="CDD" id="cd01639">
    <property type="entry name" value="IMPase"/>
    <property type="match status" value="1"/>
</dbReference>
<sequence length="262" mass="28753">MPRSALMTVMARAVLAAGKGMRRDFNEVEQLQVSIKGPADFVSAADRRAEETIRRELEKARPGYGFLMEEAGEIPGTDAEHRWIVDPLDGTTNFLHGMPHFAISVALERAGNIVAGIIYNPATDELYTAERGQGAYFNDRRIRVAARQKLRESVIACGIPFMGHGEHDTFRAELAKVQAQVAGVRRFGSAALDLAWVASGRFDGYWERHLQAWDIAAGLLLVKEAGGYVSDAWGGQKMLETGTVVAGNETIQRDLLRLVGKV</sequence>
<gene>
    <name evidence="11" type="ORF">GCM10007276_15330</name>
</gene>
<feature type="binding site" evidence="9">
    <location>
        <position position="88"/>
    </location>
    <ligand>
        <name>Mg(2+)</name>
        <dbReference type="ChEBI" id="CHEBI:18420"/>
        <label>1</label>
        <note>catalytic</note>
    </ligand>
</feature>
<dbReference type="InterPro" id="IPR020550">
    <property type="entry name" value="Inositol_monophosphatase_CS"/>
</dbReference>
<comment type="cofactor">
    <cofactor evidence="2 9 10">
        <name>Mg(2+)</name>
        <dbReference type="ChEBI" id="CHEBI:18420"/>
    </cofactor>
</comment>